<dbReference type="PIRSF" id="PIRSF000337">
    <property type="entry name" value="NTA_MOA"/>
    <property type="match status" value="1"/>
</dbReference>
<dbReference type="SUPFAM" id="SSF51679">
    <property type="entry name" value="Bacterial luciferase-like"/>
    <property type="match status" value="1"/>
</dbReference>
<sequence>MSKKQRQMALGAMMYFPAGEHISSWRHPESDAAGLMDFNYYKHIAQTAERGKFDMFFYADELYVWDRFESGVAQSNSIRPEPFTLLSALAAVTSRIGLAATVSTTYNEPYHIARKLATLDHLSGGRAGWNIVTSQTDEEARNFGLEQHPQHKDRYGRAREFVDVTQGLWDSWDDDALLFDKARGNFADPSKLHTLHHKSANFAVRGPLNVSRPPQGYPVLIQAGASEAGKELAAASAEVVFAPGSAFGPFGTVEDGKALYDDIKDRMAKYGRSRDDLKILPGVLPIIGRTEEEAKERLDAVNELTPERLGLDLLSHYLGRDISNYPLDEPLPYVPQLEGFNQSKSNLTRILQLLEREALTIRQLYKRVNSRGIAGTPTQIADQLEAWFLAGAADGFNVMFPHLPGGLDDFVDLVVPELQRRGLYRLDYTGATLRDHLGLKRPESRYANVQSQTKR</sequence>
<evidence type="ECO:0000256" key="3">
    <source>
        <dbReference type="ARBA" id="ARBA00023002"/>
    </source>
</evidence>
<evidence type="ECO:0000256" key="4">
    <source>
        <dbReference type="ARBA" id="ARBA00023033"/>
    </source>
</evidence>
<evidence type="ECO:0000259" key="6">
    <source>
        <dbReference type="Pfam" id="PF00296"/>
    </source>
</evidence>
<accession>A0ABQ6NKV4</accession>
<evidence type="ECO:0000256" key="1">
    <source>
        <dbReference type="ARBA" id="ARBA00022630"/>
    </source>
</evidence>
<protein>
    <submittedName>
        <fullName evidence="7">Monooxygenase</fullName>
    </submittedName>
</protein>
<proteinExistence type="inferred from homology"/>
<gene>
    <name evidence="7" type="primary">ssuD_1</name>
    <name evidence="7" type="ORF">PghCCS26_17820</name>
</gene>
<dbReference type="PANTHER" id="PTHR30011">
    <property type="entry name" value="ALKANESULFONATE MONOOXYGENASE-RELATED"/>
    <property type="match status" value="1"/>
</dbReference>
<evidence type="ECO:0000256" key="2">
    <source>
        <dbReference type="ARBA" id="ARBA00022643"/>
    </source>
</evidence>
<keyword evidence="8" id="KW-1185">Reference proteome</keyword>
<organism evidence="7 8">
    <name type="scientific">Paenibacillus glycanilyticus</name>
    <dbReference type="NCBI Taxonomy" id="126569"/>
    <lineage>
        <taxon>Bacteria</taxon>
        <taxon>Bacillati</taxon>
        <taxon>Bacillota</taxon>
        <taxon>Bacilli</taxon>
        <taxon>Bacillales</taxon>
        <taxon>Paenibacillaceae</taxon>
        <taxon>Paenibacillus</taxon>
    </lineage>
</organism>
<keyword evidence="2" id="KW-0288">FMN</keyword>
<dbReference type="InterPro" id="IPR016215">
    <property type="entry name" value="NTA_MOA"/>
</dbReference>
<name>A0ABQ6NKV4_9BACL</name>
<dbReference type="GO" id="GO:0004497">
    <property type="term" value="F:monooxygenase activity"/>
    <property type="evidence" value="ECO:0007669"/>
    <property type="project" value="UniProtKB-KW"/>
</dbReference>
<feature type="domain" description="Luciferase-like" evidence="6">
    <location>
        <begin position="24"/>
        <end position="392"/>
    </location>
</feature>
<comment type="caution">
    <text evidence="7">The sequence shown here is derived from an EMBL/GenBank/DDBJ whole genome shotgun (WGS) entry which is preliminary data.</text>
</comment>
<dbReference type="Proteomes" id="UP001285921">
    <property type="component" value="Unassembled WGS sequence"/>
</dbReference>
<keyword evidence="3" id="KW-0560">Oxidoreductase</keyword>
<dbReference type="InterPro" id="IPR036661">
    <property type="entry name" value="Luciferase-like_sf"/>
</dbReference>
<dbReference type="InterPro" id="IPR011251">
    <property type="entry name" value="Luciferase-like_dom"/>
</dbReference>
<dbReference type="EMBL" id="BTCL01000004">
    <property type="protein sequence ID" value="GMK44654.1"/>
    <property type="molecule type" value="Genomic_DNA"/>
</dbReference>
<evidence type="ECO:0000256" key="5">
    <source>
        <dbReference type="ARBA" id="ARBA00033748"/>
    </source>
</evidence>
<keyword evidence="1" id="KW-0285">Flavoprotein</keyword>
<dbReference type="Gene3D" id="3.20.20.30">
    <property type="entry name" value="Luciferase-like domain"/>
    <property type="match status" value="1"/>
</dbReference>
<reference evidence="7 8" key="1">
    <citation type="submission" date="2023-05" db="EMBL/GenBank/DDBJ databases">
        <title>Draft genome of Paenibacillus sp. CCS26.</title>
        <authorList>
            <person name="Akita H."/>
            <person name="Shinto Y."/>
            <person name="Kimura Z."/>
        </authorList>
    </citation>
    <scope>NUCLEOTIDE SEQUENCE [LARGE SCALE GENOMIC DNA]</scope>
    <source>
        <strain evidence="7 8">CCS26</strain>
    </source>
</reference>
<dbReference type="Pfam" id="PF00296">
    <property type="entry name" value="Bac_luciferase"/>
    <property type="match status" value="1"/>
</dbReference>
<evidence type="ECO:0000313" key="7">
    <source>
        <dbReference type="EMBL" id="GMK44654.1"/>
    </source>
</evidence>
<dbReference type="CDD" id="cd01095">
    <property type="entry name" value="Nitrilotriacetate_monoxgenase"/>
    <property type="match status" value="1"/>
</dbReference>
<evidence type="ECO:0000313" key="8">
    <source>
        <dbReference type="Proteomes" id="UP001285921"/>
    </source>
</evidence>
<dbReference type="PANTHER" id="PTHR30011:SF16">
    <property type="entry name" value="C2H2 FINGER DOMAIN TRANSCRIPTION FACTOR (EUROFUNG)-RELATED"/>
    <property type="match status" value="1"/>
</dbReference>
<keyword evidence="4 7" id="KW-0503">Monooxygenase</keyword>
<dbReference type="NCBIfam" id="TIGR03860">
    <property type="entry name" value="FMN_nitrolo"/>
    <property type="match status" value="1"/>
</dbReference>
<dbReference type="RefSeq" id="WP_317979603.1">
    <property type="nucleotide sequence ID" value="NZ_BTCL01000004.1"/>
</dbReference>
<comment type="similarity">
    <text evidence="5">Belongs to the NtaA/SnaA/DszA monooxygenase family.</text>
</comment>
<dbReference type="InterPro" id="IPR051260">
    <property type="entry name" value="Diverse_substr_monoxygenases"/>
</dbReference>